<name>A0A2P5SXQ1_9GAMM</name>
<comment type="similarity">
    <text evidence="2 8">Belongs to the MreD family.</text>
</comment>
<keyword evidence="3 8" id="KW-1003">Cell membrane</keyword>
<comment type="function">
    <text evidence="8">Involved in formation of the rod shape of the cell. May also contribute to regulation of formation of penicillin-binding proteins.</text>
</comment>
<evidence type="ECO:0000256" key="1">
    <source>
        <dbReference type="ARBA" id="ARBA00004651"/>
    </source>
</evidence>
<evidence type="ECO:0000256" key="4">
    <source>
        <dbReference type="ARBA" id="ARBA00022692"/>
    </source>
</evidence>
<feature type="transmembrane region" description="Helical" evidence="9">
    <location>
        <begin position="104"/>
        <end position="128"/>
    </location>
</feature>
<feature type="transmembrane region" description="Helical" evidence="9">
    <location>
        <begin position="134"/>
        <end position="152"/>
    </location>
</feature>
<dbReference type="EMBL" id="PDKS01000003">
    <property type="protein sequence ID" value="PPI87116.1"/>
    <property type="molecule type" value="Genomic_DNA"/>
</dbReference>
<evidence type="ECO:0000256" key="8">
    <source>
        <dbReference type="PIRNR" id="PIRNR018472"/>
    </source>
</evidence>
<evidence type="ECO:0000256" key="3">
    <source>
        <dbReference type="ARBA" id="ARBA00022475"/>
    </source>
</evidence>
<gene>
    <name evidence="10" type="primary">mreD</name>
    <name evidence="10" type="ORF">CRV11_02230</name>
</gene>
<keyword evidence="7 8" id="KW-0472">Membrane</keyword>
<dbReference type="RefSeq" id="WP_136131733.1">
    <property type="nucleotide sequence ID" value="NZ_PDKS01000003.1"/>
</dbReference>
<evidence type="ECO:0000256" key="2">
    <source>
        <dbReference type="ARBA" id="ARBA00007776"/>
    </source>
</evidence>
<evidence type="ECO:0000313" key="11">
    <source>
        <dbReference type="Proteomes" id="UP000296034"/>
    </source>
</evidence>
<feature type="transmembrane region" description="Helical" evidence="9">
    <location>
        <begin position="6"/>
        <end position="24"/>
    </location>
</feature>
<dbReference type="AlphaFoldDB" id="A0A2P5SXQ1"/>
<dbReference type="Pfam" id="PF04093">
    <property type="entry name" value="MreD"/>
    <property type="match status" value="1"/>
</dbReference>
<keyword evidence="6 9" id="KW-1133">Transmembrane helix</keyword>
<sequence>MNKYYFRNNSFIYLSFVVAFLLQIMPWPHIIYILCPSWFLLFLIYWILALPHSINVSGSFLLGTVMDITSGSKLGIGSLIFSVIAYCITLNFQLIRSLNLIKQTFLVIFISIFMNLTISVIEFFIISASFRNEIFLNSIANGIIWPWFFLLLQKYYK</sequence>
<dbReference type="GO" id="GO:0008360">
    <property type="term" value="P:regulation of cell shape"/>
    <property type="evidence" value="ECO:0007669"/>
    <property type="project" value="UniProtKB-UniRule"/>
</dbReference>
<proteinExistence type="inferred from homology"/>
<reference evidence="10 11" key="1">
    <citation type="journal article" date="2018" name="Genome Biol. Evol.">
        <title>Cladogenesis and Genomic Streamlining in Extracellular Endosymbionts of Tropical Stink Bugs.</title>
        <authorList>
            <person name="Otero-Bravo A."/>
            <person name="Goffredi S."/>
            <person name="Sabree Z.L."/>
        </authorList>
    </citation>
    <scope>NUCLEOTIDE SEQUENCE [LARGE SCALE GENOMIC DNA]</scope>
    <source>
        <strain evidence="10 11">SoET</strain>
    </source>
</reference>
<keyword evidence="5 8" id="KW-0133">Cell shape</keyword>
<evidence type="ECO:0000256" key="6">
    <source>
        <dbReference type="ARBA" id="ARBA00022989"/>
    </source>
</evidence>
<dbReference type="OrthoDB" id="6647425at2"/>
<dbReference type="InterPro" id="IPR026034">
    <property type="entry name" value="MreD_proteobac"/>
</dbReference>
<feature type="transmembrane region" description="Helical" evidence="9">
    <location>
        <begin position="31"/>
        <end position="54"/>
    </location>
</feature>
<evidence type="ECO:0000256" key="5">
    <source>
        <dbReference type="ARBA" id="ARBA00022960"/>
    </source>
</evidence>
<dbReference type="PANTHER" id="PTHR37484">
    <property type="entry name" value="ROD SHAPE-DETERMINING PROTEIN MRED"/>
    <property type="match status" value="1"/>
</dbReference>
<dbReference type="Proteomes" id="UP000296034">
    <property type="component" value="Unassembled WGS sequence"/>
</dbReference>
<dbReference type="PANTHER" id="PTHR37484:SF1">
    <property type="entry name" value="ROD SHAPE-DETERMINING PROTEIN MRED"/>
    <property type="match status" value="1"/>
</dbReference>
<dbReference type="InterPro" id="IPR007227">
    <property type="entry name" value="Cell_shape_determining_MreD"/>
</dbReference>
<dbReference type="NCBIfam" id="TIGR03426">
    <property type="entry name" value="shape_MreD"/>
    <property type="match status" value="1"/>
</dbReference>
<evidence type="ECO:0000256" key="9">
    <source>
        <dbReference type="SAM" id="Phobius"/>
    </source>
</evidence>
<feature type="transmembrane region" description="Helical" evidence="9">
    <location>
        <begin position="74"/>
        <end position="92"/>
    </location>
</feature>
<keyword evidence="4 9" id="KW-0812">Transmembrane</keyword>
<organism evidence="10 11">
    <name type="scientific">Candidatus Pantoea edessiphila</name>
    <dbReference type="NCBI Taxonomy" id="2044610"/>
    <lineage>
        <taxon>Bacteria</taxon>
        <taxon>Pseudomonadati</taxon>
        <taxon>Pseudomonadota</taxon>
        <taxon>Gammaproteobacteria</taxon>
        <taxon>Enterobacterales</taxon>
        <taxon>Erwiniaceae</taxon>
        <taxon>Pantoea</taxon>
    </lineage>
</organism>
<evidence type="ECO:0000313" key="10">
    <source>
        <dbReference type="EMBL" id="PPI87116.1"/>
    </source>
</evidence>
<dbReference type="GO" id="GO:0005886">
    <property type="term" value="C:plasma membrane"/>
    <property type="evidence" value="ECO:0007669"/>
    <property type="project" value="UniProtKB-SubCell"/>
</dbReference>
<accession>A0A2P5SXQ1</accession>
<comment type="caution">
    <text evidence="10">The sequence shown here is derived from an EMBL/GenBank/DDBJ whole genome shotgun (WGS) entry which is preliminary data.</text>
</comment>
<dbReference type="PIRSF" id="PIRSF018472">
    <property type="entry name" value="MreD_proteobac"/>
    <property type="match status" value="1"/>
</dbReference>
<evidence type="ECO:0000256" key="7">
    <source>
        <dbReference type="ARBA" id="ARBA00023136"/>
    </source>
</evidence>
<keyword evidence="8" id="KW-0997">Cell inner membrane</keyword>
<protein>
    <recommendedName>
        <fullName evidence="8">Rod shape-determining protein MreD</fullName>
    </recommendedName>
</protein>
<comment type="subcellular location">
    <subcellularLocation>
        <location evidence="8">Cell inner membrane</location>
    </subcellularLocation>
    <subcellularLocation>
        <location evidence="1">Cell membrane</location>
        <topology evidence="1">Multi-pass membrane protein</topology>
    </subcellularLocation>
</comment>